<dbReference type="Pfam" id="PF10896">
    <property type="entry name" value="DUF2714"/>
    <property type="match status" value="1"/>
</dbReference>
<keyword evidence="2" id="KW-1185">Reference proteome</keyword>
<evidence type="ECO:0000313" key="2">
    <source>
        <dbReference type="Proteomes" id="UP000004757"/>
    </source>
</evidence>
<accession>D4XVL6</accession>
<gene>
    <name evidence="1" type="ORF">MALL_0563</name>
</gene>
<organism evidence="1 2">
    <name type="scientific">Mycoplasmopsis alligatoris A21JP2</name>
    <dbReference type="NCBI Taxonomy" id="747682"/>
    <lineage>
        <taxon>Bacteria</taxon>
        <taxon>Bacillati</taxon>
        <taxon>Mycoplasmatota</taxon>
        <taxon>Mycoplasmoidales</taxon>
        <taxon>Metamycoplasmataceae</taxon>
        <taxon>Mycoplasmopsis</taxon>
    </lineage>
</organism>
<name>D4XVL6_9BACT</name>
<dbReference type="RefSeq" id="WP_005683395.1">
    <property type="nucleotide sequence ID" value="NZ_ADNC01000007.1"/>
</dbReference>
<evidence type="ECO:0008006" key="3">
    <source>
        <dbReference type="Google" id="ProtNLM"/>
    </source>
</evidence>
<dbReference type="Proteomes" id="UP000004757">
    <property type="component" value="Unassembled WGS sequence"/>
</dbReference>
<proteinExistence type="predicted"/>
<dbReference type="STRING" id="747682.MALL_0563"/>
<comment type="caution">
    <text evidence="1">The sequence shown here is derived from an EMBL/GenBank/DDBJ whole genome shotgun (WGS) entry which is preliminary data.</text>
</comment>
<sequence>MKRKSKVQQAEIERFNDTQYKDYSQEKEFVSFQQIVNTALLVNNISRDSDIYKSFLKKIELATEKNLEVVYSGFTISWITSRKFAKVKLIPTIVEKETQHRNNVNFSSGFDLELGEFFQEFNAIIKDLLYSRKRKVEVFPKMIVYLALETNSLKIAFDESVAK</sequence>
<dbReference type="eggNOG" id="ENOG5030MSY">
    <property type="taxonomic scope" value="Bacteria"/>
</dbReference>
<protein>
    <recommendedName>
        <fullName evidence="3">DUF2714 domain-containing protein</fullName>
    </recommendedName>
</protein>
<dbReference type="EMBL" id="ADNC01000007">
    <property type="protein sequence ID" value="EFF41686.1"/>
    <property type="molecule type" value="Genomic_DNA"/>
</dbReference>
<dbReference type="InterPro" id="IPR021222">
    <property type="entry name" value="DUF2714"/>
</dbReference>
<dbReference type="AlphaFoldDB" id="D4XVL6"/>
<reference evidence="1 2" key="1">
    <citation type="submission" date="2010-03" db="EMBL/GenBank/DDBJ databases">
        <authorList>
            <person name="Glass J.I."/>
            <person name="Benders G.A."/>
            <person name="Durkin A.S."/>
            <person name="Farmerie W.G."/>
            <person name="Hlavinka K."/>
            <person name="Hostetler J."/>
            <person name="Jackson J."/>
            <person name="May M.A."/>
            <person name="Miller R.H."/>
            <person name="Paralanov V."/>
            <person name="Radune D."/>
            <person name="Szczypinski B."/>
            <person name="Brown D.R."/>
        </authorList>
    </citation>
    <scope>NUCLEOTIDE SEQUENCE [LARGE SCALE GENOMIC DNA]</scope>
    <source>
        <strain evidence="1 2">A21JP2</strain>
    </source>
</reference>
<dbReference type="OrthoDB" id="399999at2"/>
<evidence type="ECO:0000313" key="1">
    <source>
        <dbReference type="EMBL" id="EFF41686.1"/>
    </source>
</evidence>